<dbReference type="Gene3D" id="1.10.1420.10">
    <property type="match status" value="2"/>
</dbReference>
<evidence type="ECO:0000256" key="4">
    <source>
        <dbReference type="ARBA" id="ARBA00022840"/>
    </source>
</evidence>
<keyword evidence="4" id="KW-0067">ATP-binding</keyword>
<dbReference type="SUPFAM" id="SSF52540">
    <property type="entry name" value="P-loop containing nucleoside triphosphate hydrolases"/>
    <property type="match status" value="1"/>
</dbReference>
<dbReference type="SMART" id="SM00534">
    <property type="entry name" value="MUTSac"/>
    <property type="match status" value="1"/>
</dbReference>
<dbReference type="Gene3D" id="3.40.50.300">
    <property type="entry name" value="P-loop containing nucleotide triphosphate hydrolases"/>
    <property type="match status" value="1"/>
</dbReference>
<evidence type="ECO:0000256" key="3">
    <source>
        <dbReference type="ARBA" id="ARBA00022763"/>
    </source>
</evidence>
<dbReference type="InterPro" id="IPR027417">
    <property type="entry name" value="P-loop_NTPase"/>
</dbReference>
<dbReference type="InterPro" id="IPR003615">
    <property type="entry name" value="HNH_nuc"/>
</dbReference>
<accession>A0A6C0HC24</accession>
<dbReference type="SUPFAM" id="SSF55271">
    <property type="entry name" value="DNA repair protein MutS, domain I"/>
    <property type="match status" value="1"/>
</dbReference>
<reference evidence="9" key="1">
    <citation type="journal article" date="2020" name="Nature">
        <title>Giant virus diversity and host interactions through global metagenomics.</title>
        <authorList>
            <person name="Schulz F."/>
            <person name="Roux S."/>
            <person name="Paez-Espino D."/>
            <person name="Jungbluth S."/>
            <person name="Walsh D.A."/>
            <person name="Denef V.J."/>
            <person name="McMahon K.D."/>
            <person name="Konstantinidis K.T."/>
            <person name="Eloe-Fadrosh E.A."/>
            <person name="Kyrpides N.C."/>
            <person name="Woyke T."/>
        </authorList>
    </citation>
    <scope>NUCLEOTIDE SEQUENCE</scope>
    <source>
        <strain evidence="9">GVMAG-M-3300023179-90</strain>
    </source>
</reference>
<dbReference type="EMBL" id="MN739920">
    <property type="protein sequence ID" value="QHT77685.1"/>
    <property type="molecule type" value="Genomic_DNA"/>
</dbReference>
<evidence type="ECO:0000256" key="1">
    <source>
        <dbReference type="ARBA" id="ARBA00006271"/>
    </source>
</evidence>
<proteinExistence type="inferred from homology"/>
<dbReference type="PIRSF" id="PIRSF037677">
    <property type="entry name" value="DNA_mis_repair_Msh6"/>
    <property type="match status" value="1"/>
</dbReference>
<dbReference type="Pfam" id="PF05192">
    <property type="entry name" value="MutS_III"/>
    <property type="match status" value="1"/>
</dbReference>
<dbReference type="GO" id="GO:0006298">
    <property type="term" value="P:mismatch repair"/>
    <property type="evidence" value="ECO:0007669"/>
    <property type="project" value="InterPro"/>
</dbReference>
<keyword evidence="2" id="KW-0547">Nucleotide-binding</keyword>
<dbReference type="InterPro" id="IPR016151">
    <property type="entry name" value="DNA_mismatch_repair_MutS_N"/>
</dbReference>
<evidence type="ECO:0000256" key="6">
    <source>
        <dbReference type="ARBA" id="ARBA00023204"/>
    </source>
</evidence>
<dbReference type="PANTHER" id="PTHR11361:SF34">
    <property type="entry name" value="DNA MISMATCH REPAIR PROTEIN MSH1, MITOCHONDRIAL"/>
    <property type="match status" value="1"/>
</dbReference>
<evidence type="ECO:0000256" key="5">
    <source>
        <dbReference type="ARBA" id="ARBA00023125"/>
    </source>
</evidence>
<dbReference type="AlphaFoldDB" id="A0A6C0HC24"/>
<dbReference type="GO" id="GO:0140664">
    <property type="term" value="F:ATP-dependent DNA damage sensor activity"/>
    <property type="evidence" value="ECO:0007669"/>
    <property type="project" value="InterPro"/>
</dbReference>
<dbReference type="CDD" id="cd00085">
    <property type="entry name" value="HNHc"/>
    <property type="match status" value="1"/>
</dbReference>
<protein>
    <recommendedName>
        <fullName evidence="10">DNA mismatch repair proteins mutS family domain-containing protein</fullName>
    </recommendedName>
</protein>
<dbReference type="InterPro" id="IPR036678">
    <property type="entry name" value="MutS_con_dom_sf"/>
</dbReference>
<evidence type="ECO:0000259" key="7">
    <source>
        <dbReference type="SMART" id="SM00533"/>
    </source>
</evidence>
<dbReference type="InterPro" id="IPR036187">
    <property type="entry name" value="DNA_mismatch_repair_MutS_sf"/>
</dbReference>
<dbReference type="InterPro" id="IPR045076">
    <property type="entry name" value="MutS"/>
</dbReference>
<dbReference type="SUPFAM" id="SSF53150">
    <property type="entry name" value="DNA repair protein MutS, domain II"/>
    <property type="match status" value="1"/>
</dbReference>
<dbReference type="Gene3D" id="3.40.1170.10">
    <property type="entry name" value="DNA repair protein MutS, domain I"/>
    <property type="match status" value="1"/>
</dbReference>
<dbReference type="GO" id="GO:0005524">
    <property type="term" value="F:ATP binding"/>
    <property type="evidence" value="ECO:0007669"/>
    <property type="project" value="UniProtKB-KW"/>
</dbReference>
<keyword evidence="5" id="KW-0238">DNA-binding</keyword>
<name>A0A6C0HC24_9ZZZZ</name>
<keyword evidence="3" id="KW-0227">DNA damage</keyword>
<comment type="similarity">
    <text evidence="1">Belongs to the DNA mismatch repair MutS family.</text>
</comment>
<organism evidence="9">
    <name type="scientific">viral metagenome</name>
    <dbReference type="NCBI Taxonomy" id="1070528"/>
    <lineage>
        <taxon>unclassified sequences</taxon>
        <taxon>metagenomes</taxon>
        <taxon>organismal metagenomes</taxon>
    </lineage>
</organism>
<evidence type="ECO:0000313" key="9">
    <source>
        <dbReference type="EMBL" id="QHT77685.1"/>
    </source>
</evidence>
<feature type="domain" description="DNA mismatch repair protein MutS core" evidence="7">
    <location>
        <begin position="351"/>
        <end position="723"/>
    </location>
</feature>
<dbReference type="SMART" id="SM00533">
    <property type="entry name" value="MUTSd"/>
    <property type="match status" value="1"/>
</dbReference>
<sequence>MSKKKDESEPVETNKITKEYFDLSKEYTAKYGKETIVLLQVGAFFEVYGLKDEAGKITESNIEEFANMCQLNIADKKLVYNSKQIVMAGFRDYALDKNLQKITEYGYTAVVYVQEKDGKNIKRLLHGVFSAGTYISCETDSLPQITNNIMCIWIDKYAPLKNLGSQMNSTNIRETIIYGVATTNIFTGKSNIFEYQTPFILNPTTFDELERHISVYSPSEILFVSCLDSQTNQTILNYSGIKTTSIHIYDSNDVKNTSVFNCMKQKYINHILSTFYGEDAMNICKEFQTYSLATQSFCFLLNFLQEHNQNLVNKISIPVFNNTSDRMVLANHTLKQLNIIDDMSMDGKNSGQLSSVLSLLNKCCSPIGRRMFQSQLLNPTTDEEWLTAEYNIIETILDEKNNYFIEFFRKQIGQIRDIEKIIRQIVLHKIYPSSIYQLYKSIFIVKQINTCLVENPEICSYLCNDMNISPSQSAFQYIDTIASQLLTFMDAHFNIEECKLLNSMSNYEQNIIKTGVSVELDELISGQQEKIAMFECIKHKLNKLIHANGQNPDTEYIKTHETEKSGLSLQITKTRATLLKSIIKKLLEQSADSVITLNELGLETTDKHLQIYLRDIKMTNVSTNAEEIEIPLLNKICKEMIQHKEKINTLMGETYVKILKKITEELFGDLEIMVKFIAKVDVLQCKSYIAQKFNYCKPEIMDTGSQKSFVNAVKLRHCLIERIQQNELYVTNDVMLGKEKDGMLLYGTNAVGKTSFIRALGISIIMAQSGMFVPCSQFQYKPYTAIYSRILGNDNIFKGLSTFAVEMSELRIILKMADNNSLILGDELCSGTETESALSIFVAGLMDLHSKHSSFIFATHFHEIIHYDEVKSLDRLSLNHMSVLYDRERDCLVYDRKLKDGPGTKTYGLEVCKSLYLTDDFLDKAYAIRNKYYPETQGELAKKTTKYNANKIRGICEICKVEMGEEIHHLQEQHEADENGFIGHIHKNNMANLVSICKNCHDKIHHDNSGKTEPKLQRKKTTKGYMII</sequence>
<evidence type="ECO:0000259" key="8">
    <source>
        <dbReference type="SMART" id="SM00534"/>
    </source>
</evidence>
<dbReference type="GO" id="GO:0030983">
    <property type="term" value="F:mismatched DNA binding"/>
    <property type="evidence" value="ECO:0007669"/>
    <property type="project" value="InterPro"/>
</dbReference>
<feature type="domain" description="DNA mismatch repair proteins mutS family" evidence="8">
    <location>
        <begin position="740"/>
        <end position="930"/>
    </location>
</feature>
<keyword evidence="6" id="KW-0234">DNA repair</keyword>
<evidence type="ECO:0000256" key="2">
    <source>
        <dbReference type="ARBA" id="ARBA00022741"/>
    </source>
</evidence>
<evidence type="ECO:0008006" key="10">
    <source>
        <dbReference type="Google" id="ProtNLM"/>
    </source>
</evidence>
<dbReference type="InterPro" id="IPR007696">
    <property type="entry name" value="DNA_mismatch_repair_MutS_core"/>
</dbReference>
<dbReference type="SUPFAM" id="SSF48334">
    <property type="entry name" value="DNA repair protein MutS, domain III"/>
    <property type="match status" value="1"/>
</dbReference>
<dbReference type="PANTHER" id="PTHR11361">
    <property type="entry name" value="DNA MISMATCH REPAIR PROTEIN MUTS FAMILY MEMBER"/>
    <property type="match status" value="1"/>
</dbReference>
<dbReference type="Pfam" id="PF00488">
    <property type="entry name" value="MutS_V"/>
    <property type="match status" value="1"/>
</dbReference>
<dbReference type="InterPro" id="IPR017261">
    <property type="entry name" value="DNA_mismatch_repair_MutS/MSH"/>
</dbReference>
<dbReference type="InterPro" id="IPR000432">
    <property type="entry name" value="DNA_mismatch_repair_MutS_C"/>
</dbReference>